<gene>
    <name evidence="1" type="ORF">LACPI_1105</name>
</gene>
<organism evidence="1 2">
    <name type="scientific">Pseudolactococcus piscium MKFS47</name>
    <dbReference type="NCBI Taxonomy" id="297352"/>
    <lineage>
        <taxon>Bacteria</taxon>
        <taxon>Bacillati</taxon>
        <taxon>Bacillota</taxon>
        <taxon>Bacilli</taxon>
        <taxon>Lactobacillales</taxon>
        <taxon>Streptococcaceae</taxon>
        <taxon>Pseudolactococcus</taxon>
    </lineage>
</organism>
<sequence>MTETELKALLHDTPEIVAILNIINGLGLADAWLAAGTIRNLIWNYLSGLPLFDQQTDVDVVFFDKMISYEKTKELEASLQAAYPTYDWELKNQAHMHLHNPNTQPYLSACDAIARFPERCTAIGIKGSADGEITLFTPYGLSDILAFIVRPTPYFIANQEKLSIYQARLAKKNWQEKWPKVTILQGN</sequence>
<dbReference type="InterPro" id="IPR009267">
    <property type="entry name" value="NTP_transf_6"/>
</dbReference>
<dbReference type="AlphaFoldDB" id="A0A0D6DWF6"/>
<dbReference type="Proteomes" id="UP000033166">
    <property type="component" value="Chromosome I"/>
</dbReference>
<evidence type="ECO:0000313" key="1">
    <source>
        <dbReference type="EMBL" id="CEN28305.1"/>
    </source>
</evidence>
<evidence type="ECO:0000313" key="2">
    <source>
        <dbReference type="Proteomes" id="UP000033166"/>
    </source>
</evidence>
<dbReference type="HOGENOM" id="CLU_092842_1_0_9"/>
<dbReference type="PANTHER" id="PTHR39166:SF1">
    <property type="entry name" value="BLL1166 PROTEIN"/>
    <property type="match status" value="1"/>
</dbReference>
<accession>A0A0D6DWF6</accession>
<dbReference type="GO" id="GO:0016740">
    <property type="term" value="F:transferase activity"/>
    <property type="evidence" value="ECO:0007669"/>
    <property type="project" value="UniProtKB-KW"/>
</dbReference>
<dbReference type="Pfam" id="PF06042">
    <property type="entry name" value="NTP_transf_6"/>
    <property type="match status" value="1"/>
</dbReference>
<protein>
    <submittedName>
        <fullName evidence="1">Nucleotidyltransferase superfamily protein</fullName>
    </submittedName>
</protein>
<dbReference type="RefSeq" id="WP_047915463.1">
    <property type="nucleotide sequence ID" value="NZ_LN774769.1"/>
</dbReference>
<dbReference type="PANTHER" id="PTHR39166">
    <property type="entry name" value="BLL1166 PROTEIN"/>
    <property type="match status" value="1"/>
</dbReference>
<reference evidence="2" key="1">
    <citation type="submission" date="2015-01" db="EMBL/GenBank/DDBJ databases">
        <authorList>
            <person name="Andreevskaya M."/>
        </authorList>
    </citation>
    <scope>NUCLEOTIDE SEQUENCE [LARGE SCALE GENOMIC DNA]</scope>
    <source>
        <strain evidence="2">MKFS47</strain>
    </source>
</reference>
<name>A0A0D6DWF6_9LACT</name>
<proteinExistence type="predicted"/>
<dbReference type="KEGG" id="lpk:LACPI_1105"/>
<keyword evidence="1" id="KW-0808">Transferase</keyword>
<dbReference type="EMBL" id="LN774769">
    <property type="protein sequence ID" value="CEN28305.1"/>
    <property type="molecule type" value="Genomic_DNA"/>
</dbReference>